<accession>A0A2P6THH3</accession>
<keyword evidence="4" id="KW-1185">Reference proteome</keyword>
<protein>
    <submittedName>
        <fullName evidence="3">Uncharacterized protein</fullName>
    </submittedName>
</protein>
<evidence type="ECO:0000256" key="2">
    <source>
        <dbReference type="SAM" id="SignalP"/>
    </source>
</evidence>
<dbReference type="Proteomes" id="UP000239899">
    <property type="component" value="Unassembled WGS sequence"/>
</dbReference>
<dbReference type="AlphaFoldDB" id="A0A2P6THH3"/>
<evidence type="ECO:0000313" key="4">
    <source>
        <dbReference type="Proteomes" id="UP000239899"/>
    </source>
</evidence>
<reference evidence="3 4" key="1">
    <citation type="journal article" date="2018" name="Plant J.">
        <title>Genome sequences of Chlorella sorokiniana UTEX 1602 and Micractinium conductrix SAG 241.80: implications to maltose excretion by a green alga.</title>
        <authorList>
            <person name="Arriola M.B."/>
            <person name="Velmurugan N."/>
            <person name="Zhang Y."/>
            <person name="Plunkett M.H."/>
            <person name="Hondzo H."/>
            <person name="Barney B.M."/>
        </authorList>
    </citation>
    <scope>NUCLEOTIDE SEQUENCE [LARGE SCALE GENOMIC DNA]</scope>
    <source>
        <strain evidence="4">UTEX 1602</strain>
    </source>
</reference>
<feature type="signal peptide" evidence="2">
    <location>
        <begin position="1"/>
        <end position="26"/>
    </location>
</feature>
<dbReference type="PROSITE" id="PS51257">
    <property type="entry name" value="PROKAR_LIPOPROTEIN"/>
    <property type="match status" value="1"/>
</dbReference>
<dbReference type="EMBL" id="LHPG02000016">
    <property type="protein sequence ID" value="PRW33743.1"/>
    <property type="molecule type" value="Genomic_DNA"/>
</dbReference>
<sequence length="223" mass="22679">MRSSSCASTACLLATLLACAAAPAAAAGRRLQQQAVPATNVVVHDGTHRILWDLAYVPYERLQARCGELVQFRWSDPSGDSEGQTVALLNATSSEDALARCSEAEPLTPPAQTGEYTEELLTEVDSTGTFYFVEPSNCDRGQILVVEVSCAPQPDQPEEVAASGNTGGSRPRGWSRGGTDASTARANAAAVGAPAPAPSAEEAAAADGAAVTAAPAPAPAAAA</sequence>
<proteinExistence type="predicted"/>
<comment type="caution">
    <text evidence="3">The sequence shown here is derived from an EMBL/GenBank/DDBJ whole genome shotgun (WGS) entry which is preliminary data.</text>
</comment>
<evidence type="ECO:0000256" key="1">
    <source>
        <dbReference type="SAM" id="MobiDB-lite"/>
    </source>
</evidence>
<name>A0A2P6THH3_CHLSO</name>
<feature type="compositionally biased region" description="Low complexity" evidence="1">
    <location>
        <begin position="168"/>
        <end position="223"/>
    </location>
</feature>
<evidence type="ECO:0000313" key="3">
    <source>
        <dbReference type="EMBL" id="PRW33743.1"/>
    </source>
</evidence>
<keyword evidence="2" id="KW-0732">Signal</keyword>
<feature type="chain" id="PRO_5015186189" evidence="2">
    <location>
        <begin position="27"/>
        <end position="223"/>
    </location>
</feature>
<dbReference type="OrthoDB" id="10493852at2759"/>
<feature type="region of interest" description="Disordered" evidence="1">
    <location>
        <begin position="155"/>
        <end position="223"/>
    </location>
</feature>
<gene>
    <name evidence="3" type="ORF">C2E21_7585</name>
</gene>
<organism evidence="3 4">
    <name type="scientific">Chlorella sorokiniana</name>
    <name type="common">Freshwater green alga</name>
    <dbReference type="NCBI Taxonomy" id="3076"/>
    <lineage>
        <taxon>Eukaryota</taxon>
        <taxon>Viridiplantae</taxon>
        <taxon>Chlorophyta</taxon>
        <taxon>core chlorophytes</taxon>
        <taxon>Trebouxiophyceae</taxon>
        <taxon>Chlorellales</taxon>
        <taxon>Chlorellaceae</taxon>
        <taxon>Chlorella clade</taxon>
        <taxon>Chlorella</taxon>
    </lineage>
</organism>